<dbReference type="InterPro" id="IPR046335">
    <property type="entry name" value="LacI/GalR-like_sensor"/>
</dbReference>
<dbReference type="InterPro" id="IPR028082">
    <property type="entry name" value="Peripla_BP_I"/>
</dbReference>
<name>A0A1X6WXM5_9MICO</name>
<dbReference type="SUPFAM" id="SSF53822">
    <property type="entry name" value="Periplasmic binding protein-like I"/>
    <property type="match status" value="1"/>
</dbReference>
<dbReference type="AlphaFoldDB" id="A0A1X6WXM5"/>
<dbReference type="InterPro" id="IPR010982">
    <property type="entry name" value="Lambda_DNA-bd_dom_sf"/>
</dbReference>
<keyword evidence="1" id="KW-0805">Transcription regulation</keyword>
<dbReference type="Pfam" id="PF00356">
    <property type="entry name" value="LacI"/>
    <property type="match status" value="1"/>
</dbReference>
<gene>
    <name evidence="5" type="ORF">FM110_05210</name>
</gene>
<dbReference type="CDD" id="cd01392">
    <property type="entry name" value="HTH_LacI"/>
    <property type="match status" value="1"/>
</dbReference>
<keyword evidence="6" id="KW-1185">Reference proteome</keyword>
<evidence type="ECO:0000256" key="3">
    <source>
        <dbReference type="ARBA" id="ARBA00023163"/>
    </source>
</evidence>
<feature type="domain" description="HTH lacI-type" evidence="4">
    <location>
        <begin position="12"/>
        <end position="66"/>
    </location>
</feature>
<dbReference type="PROSITE" id="PS00356">
    <property type="entry name" value="HTH_LACI_1"/>
    <property type="match status" value="1"/>
</dbReference>
<dbReference type="Pfam" id="PF13377">
    <property type="entry name" value="Peripla_BP_3"/>
    <property type="match status" value="1"/>
</dbReference>
<accession>A0A1X6WXM5</accession>
<organism evidence="5 6">
    <name type="scientific">Brachybacterium nesterenkovii</name>
    <dbReference type="NCBI Taxonomy" id="47847"/>
    <lineage>
        <taxon>Bacteria</taxon>
        <taxon>Bacillati</taxon>
        <taxon>Actinomycetota</taxon>
        <taxon>Actinomycetes</taxon>
        <taxon>Micrococcales</taxon>
        <taxon>Dermabacteraceae</taxon>
        <taxon>Brachybacterium</taxon>
    </lineage>
</organism>
<dbReference type="PANTHER" id="PTHR30146:SF109">
    <property type="entry name" value="HTH-TYPE TRANSCRIPTIONAL REGULATOR GALS"/>
    <property type="match status" value="1"/>
</dbReference>
<dbReference type="PROSITE" id="PS50932">
    <property type="entry name" value="HTH_LACI_2"/>
    <property type="match status" value="1"/>
</dbReference>
<dbReference type="Proteomes" id="UP000195981">
    <property type="component" value="Unassembled WGS sequence"/>
</dbReference>
<evidence type="ECO:0000256" key="1">
    <source>
        <dbReference type="ARBA" id="ARBA00023015"/>
    </source>
</evidence>
<proteinExistence type="predicted"/>
<dbReference type="Gene3D" id="3.40.50.2300">
    <property type="match status" value="2"/>
</dbReference>
<evidence type="ECO:0000259" key="4">
    <source>
        <dbReference type="PROSITE" id="PS50932"/>
    </source>
</evidence>
<dbReference type="GO" id="GO:0000976">
    <property type="term" value="F:transcription cis-regulatory region binding"/>
    <property type="evidence" value="ECO:0007669"/>
    <property type="project" value="TreeGrafter"/>
</dbReference>
<dbReference type="PANTHER" id="PTHR30146">
    <property type="entry name" value="LACI-RELATED TRANSCRIPTIONAL REPRESSOR"/>
    <property type="match status" value="1"/>
</dbReference>
<evidence type="ECO:0000256" key="2">
    <source>
        <dbReference type="ARBA" id="ARBA00023125"/>
    </source>
</evidence>
<evidence type="ECO:0000313" key="5">
    <source>
        <dbReference type="EMBL" id="SLM90562.1"/>
    </source>
</evidence>
<evidence type="ECO:0000313" key="6">
    <source>
        <dbReference type="Proteomes" id="UP000195981"/>
    </source>
</evidence>
<dbReference type="SUPFAM" id="SSF47413">
    <property type="entry name" value="lambda repressor-like DNA-binding domains"/>
    <property type="match status" value="1"/>
</dbReference>
<dbReference type="InterPro" id="IPR000843">
    <property type="entry name" value="HTH_LacI"/>
</dbReference>
<dbReference type="Gene3D" id="1.10.260.40">
    <property type="entry name" value="lambda repressor-like DNA-binding domains"/>
    <property type="match status" value="1"/>
</dbReference>
<protein>
    <submittedName>
        <fullName evidence="5">Transcriptional regulator of rhamnose utilization, LacI family</fullName>
    </submittedName>
</protein>
<keyword evidence="2" id="KW-0238">DNA-binding</keyword>
<reference evidence="5 6" key="1">
    <citation type="submission" date="2017-02" db="EMBL/GenBank/DDBJ databases">
        <authorList>
            <person name="Peterson S.W."/>
        </authorList>
    </citation>
    <scope>NUCLEOTIDE SEQUENCE [LARGE SCALE GENOMIC DNA]</scope>
    <source>
        <strain evidence="5 6">CIP104813</strain>
    </source>
</reference>
<dbReference type="GO" id="GO:0003700">
    <property type="term" value="F:DNA-binding transcription factor activity"/>
    <property type="evidence" value="ECO:0007669"/>
    <property type="project" value="TreeGrafter"/>
</dbReference>
<dbReference type="SMART" id="SM00354">
    <property type="entry name" value="HTH_LACI"/>
    <property type="match status" value="1"/>
</dbReference>
<dbReference type="EMBL" id="FWFG01000048">
    <property type="protein sequence ID" value="SLM90562.1"/>
    <property type="molecule type" value="Genomic_DNA"/>
</dbReference>
<keyword evidence="3" id="KW-0804">Transcription</keyword>
<sequence length="350" mass="37052">MATTRPVGKKPVGMKDVARAAGVSVGTVSNVLNRPEQVSADRRARVEAAIAELGYVRNDAAPQLKMGRSRTVGAVVLDLANPFYADVVGGMEAAAEASALAVIAGSSANRLERERLYLSLFEEQRVRGILLASTGGDRDLPAAIRRRGTPVVLVEDGIADGRDLAGDPEMPSVSVDDVAGGRMAVEHLVGAGRRRIAVVAARRDIRQVAEREAGARAAAEEAGARFEVLEADALTVLAGREVGERIVSMPRAERPDAVFCVNDLLAVGVLQACAFRHEVAVPEEIAIVGYDDIEFARSAIVPLTSVSQPADLMGRTALALLEEEIAQGAEAQHRRIVFQPELVVRESSGA</sequence>